<name>A0A2M7PNL6_9BACT</name>
<evidence type="ECO:0000313" key="1">
    <source>
        <dbReference type="EMBL" id="PIY32208.1"/>
    </source>
</evidence>
<gene>
    <name evidence="1" type="ORF">COZ07_06505</name>
</gene>
<evidence type="ECO:0000313" key="2">
    <source>
        <dbReference type="Proteomes" id="UP000230646"/>
    </source>
</evidence>
<sequence>MGKALRLQNVAIDISLGEEQLFEIGSHGFYGISKNTPIPVTITTGFTDADAQYFAMLSSHSSDITGNLKIEDFNGYNSLKLLIYKEKAQTNLLKTIEITQMAVTGDNFNVSVGGNATHEITFTADNITVTGSKYNVTGGSYGG</sequence>
<dbReference type="AlphaFoldDB" id="A0A2M7PNL6"/>
<dbReference type="EMBL" id="PFKO01000248">
    <property type="protein sequence ID" value="PIY32208.1"/>
    <property type="molecule type" value="Genomic_DNA"/>
</dbReference>
<accession>A0A2M7PNL6</accession>
<protein>
    <submittedName>
        <fullName evidence="1">Uncharacterized protein</fullName>
    </submittedName>
</protein>
<proteinExistence type="predicted"/>
<dbReference type="Proteomes" id="UP000230646">
    <property type="component" value="Unassembled WGS sequence"/>
</dbReference>
<comment type="caution">
    <text evidence="1">The sequence shown here is derived from an EMBL/GenBank/DDBJ whole genome shotgun (WGS) entry which is preliminary data.</text>
</comment>
<organism evidence="1 2">
    <name type="scientific">Candidatus Infernicultor aquiphilus</name>
    <dbReference type="NCBI Taxonomy" id="1805029"/>
    <lineage>
        <taxon>Bacteria</taxon>
        <taxon>Pseudomonadati</taxon>
        <taxon>Atribacterota</taxon>
        <taxon>Candidatus Phoenicimicrobiia</taxon>
        <taxon>Candidatus Pheonicimicrobiales</taxon>
        <taxon>Candidatus Phoenicimicrobiaceae</taxon>
        <taxon>Candidatus Infernicultor</taxon>
    </lineage>
</organism>
<reference evidence="1 2" key="1">
    <citation type="submission" date="2017-09" db="EMBL/GenBank/DDBJ databases">
        <title>Depth-based differentiation of microbial function through sediment-hosted aquifers and enrichment of novel symbionts in the deep terrestrial subsurface.</title>
        <authorList>
            <person name="Probst A.J."/>
            <person name="Ladd B."/>
            <person name="Jarett J.K."/>
            <person name="Geller-Mcgrath D.E."/>
            <person name="Sieber C.M."/>
            <person name="Emerson J.B."/>
            <person name="Anantharaman K."/>
            <person name="Thomas B.C."/>
            <person name="Malmstrom R."/>
            <person name="Stieglmeier M."/>
            <person name="Klingl A."/>
            <person name="Woyke T."/>
            <person name="Ryan C.M."/>
            <person name="Banfield J.F."/>
        </authorList>
    </citation>
    <scope>NUCLEOTIDE SEQUENCE [LARGE SCALE GENOMIC DNA]</scope>
    <source>
        <strain evidence="1">CG_4_10_14_3_um_filter_34_13</strain>
    </source>
</reference>